<keyword evidence="2" id="KW-1185">Reference proteome</keyword>
<dbReference type="EMBL" id="RJKE01000001">
    <property type="protein sequence ID" value="ROO86039.1"/>
    <property type="molecule type" value="Genomic_DNA"/>
</dbReference>
<evidence type="ECO:0000313" key="2">
    <source>
        <dbReference type="Proteomes" id="UP000272400"/>
    </source>
</evidence>
<gene>
    <name evidence="1" type="ORF">EDD29_3600</name>
</gene>
<protein>
    <submittedName>
        <fullName evidence="1">Uncharacterized protein</fullName>
    </submittedName>
</protein>
<evidence type="ECO:0000313" key="1">
    <source>
        <dbReference type="EMBL" id="ROO86039.1"/>
    </source>
</evidence>
<sequence length="196" mass="20936">MVVFFQYGNGLFLPSALRHVDGGADESAAAASDLGWRFDAVADTCEARYRTRPAGAALQAAYATAGRHPDVTRVSDPSGTPGRTTFGFTAVLRDGLALHWYGREGEPREWPALRVDLLTERSGEAMIFVYGCGADGPGHDDGAAWYRLVADPWDGHLAEIRAATAALLSGDARVVPTTPDDLSVAHLDRALAAVRR</sequence>
<accession>A0A3N1CXL4</accession>
<comment type="caution">
    <text evidence="1">The sequence shown here is derived from an EMBL/GenBank/DDBJ whole genome shotgun (WGS) entry which is preliminary data.</text>
</comment>
<dbReference type="RefSeq" id="WP_123665479.1">
    <property type="nucleotide sequence ID" value="NZ_RJKE01000001.1"/>
</dbReference>
<dbReference type="AlphaFoldDB" id="A0A3N1CXL4"/>
<reference evidence="1 2" key="1">
    <citation type="submission" date="2018-11" db="EMBL/GenBank/DDBJ databases">
        <title>Sequencing the genomes of 1000 actinobacteria strains.</title>
        <authorList>
            <person name="Klenk H.-P."/>
        </authorList>
    </citation>
    <scope>NUCLEOTIDE SEQUENCE [LARGE SCALE GENOMIC DNA]</scope>
    <source>
        <strain evidence="1 2">DSM 44254</strain>
    </source>
</reference>
<dbReference type="Proteomes" id="UP000272400">
    <property type="component" value="Unassembled WGS sequence"/>
</dbReference>
<proteinExistence type="predicted"/>
<organism evidence="1 2">
    <name type="scientific">Actinocorallia herbida</name>
    <dbReference type="NCBI Taxonomy" id="58109"/>
    <lineage>
        <taxon>Bacteria</taxon>
        <taxon>Bacillati</taxon>
        <taxon>Actinomycetota</taxon>
        <taxon>Actinomycetes</taxon>
        <taxon>Streptosporangiales</taxon>
        <taxon>Thermomonosporaceae</taxon>
        <taxon>Actinocorallia</taxon>
    </lineage>
</organism>
<name>A0A3N1CXL4_9ACTN</name>